<keyword evidence="1" id="KW-0472">Membrane</keyword>
<dbReference type="Proteomes" id="UP000674318">
    <property type="component" value="Chromosome 35"/>
</dbReference>
<accession>A0A836I3X5</accession>
<dbReference type="RefSeq" id="XP_067753762.1">
    <property type="nucleotide sequence ID" value="XM_067897605.1"/>
</dbReference>
<proteinExistence type="predicted"/>
<organism evidence="2 3">
    <name type="scientific">Porcisia hertigi</name>
    <dbReference type="NCBI Taxonomy" id="2761500"/>
    <lineage>
        <taxon>Eukaryota</taxon>
        <taxon>Discoba</taxon>
        <taxon>Euglenozoa</taxon>
        <taxon>Kinetoplastea</taxon>
        <taxon>Metakinetoplastina</taxon>
        <taxon>Trypanosomatida</taxon>
        <taxon>Trypanosomatidae</taxon>
        <taxon>Leishmaniinae</taxon>
        <taxon>Porcisia</taxon>
    </lineage>
</organism>
<evidence type="ECO:0008006" key="4">
    <source>
        <dbReference type="Google" id="ProtNLM"/>
    </source>
</evidence>
<gene>
    <name evidence="2" type="ORF">JKF63_01559</name>
</gene>
<evidence type="ECO:0000256" key="1">
    <source>
        <dbReference type="SAM" id="Phobius"/>
    </source>
</evidence>
<dbReference type="EMBL" id="JAFJZO010000035">
    <property type="protein sequence ID" value="KAG5492978.1"/>
    <property type="molecule type" value="Genomic_DNA"/>
</dbReference>
<dbReference type="GeneID" id="94287682"/>
<comment type="caution">
    <text evidence="2">The sequence shown here is derived from an EMBL/GenBank/DDBJ whole genome shotgun (WGS) entry which is preliminary data.</text>
</comment>
<sequence>MEAYTHALRLRMRDAAHSCWEAIFPSDRPSGAYSVYTCVINGGLLVWSFAVVLSNPCEVAVKRWVYAGMGHCFINMIFCVAVIVATRRRIAAGIREETSQWRVCFFNPLIVVYCLYIVWEIVWMISVGQLTARYPRTTCASHLNVQVAFLVFYLLIGVVLFTSTFITERWRRPRWRNFAAMRYEYLCSTPDRRTAQPNNRDAPMNEGGIHVEQDRIGMSPHIFTDHTTTLDYVSIMDDSTTAAGDDLDGSIRASRSRREVR</sequence>
<feature type="transmembrane region" description="Helical" evidence="1">
    <location>
        <begin position="145"/>
        <end position="166"/>
    </location>
</feature>
<feature type="transmembrane region" description="Helical" evidence="1">
    <location>
        <begin position="33"/>
        <end position="52"/>
    </location>
</feature>
<dbReference type="AlphaFoldDB" id="A0A836I3X5"/>
<keyword evidence="3" id="KW-1185">Reference proteome</keyword>
<feature type="transmembrane region" description="Helical" evidence="1">
    <location>
        <begin position="64"/>
        <end position="85"/>
    </location>
</feature>
<reference evidence="2 3" key="1">
    <citation type="submission" date="2021-02" db="EMBL/GenBank/DDBJ databases">
        <title>Porcisia hertigi Genome sequencing and assembly.</title>
        <authorList>
            <person name="Almutairi H."/>
            <person name="Gatherer D."/>
        </authorList>
    </citation>
    <scope>NUCLEOTIDE SEQUENCE [LARGE SCALE GENOMIC DNA]</scope>
    <source>
        <strain evidence="2 3">C119</strain>
    </source>
</reference>
<dbReference type="OrthoDB" id="270615at2759"/>
<evidence type="ECO:0000313" key="2">
    <source>
        <dbReference type="EMBL" id="KAG5492978.1"/>
    </source>
</evidence>
<dbReference type="KEGG" id="phet:94287682"/>
<keyword evidence="1" id="KW-0812">Transmembrane</keyword>
<feature type="transmembrane region" description="Helical" evidence="1">
    <location>
        <begin position="105"/>
        <end position="125"/>
    </location>
</feature>
<protein>
    <recommendedName>
        <fullName evidence="4">Transmembrane protein</fullName>
    </recommendedName>
</protein>
<name>A0A836I3X5_9TRYP</name>
<evidence type="ECO:0000313" key="3">
    <source>
        <dbReference type="Proteomes" id="UP000674318"/>
    </source>
</evidence>
<keyword evidence="1" id="KW-1133">Transmembrane helix</keyword>